<feature type="binding site" evidence="5">
    <location>
        <position position="99"/>
    </location>
    <ligand>
        <name>Zn(2+)</name>
        <dbReference type="ChEBI" id="CHEBI:29105"/>
        <label>1</label>
        <note>structural</note>
    </ligand>
</feature>
<keyword evidence="4 5" id="KW-0456">Lyase</keyword>
<dbReference type="GO" id="GO:0008270">
    <property type="term" value="F:zinc ion binding"/>
    <property type="evidence" value="ECO:0007669"/>
    <property type="project" value="UniProtKB-UniRule"/>
</dbReference>
<dbReference type="PIRSF" id="PIRSF033318">
    <property type="entry name" value="Formald_GSH"/>
    <property type="match status" value="1"/>
</dbReference>
<dbReference type="Pfam" id="PF04828">
    <property type="entry name" value="GFA"/>
    <property type="match status" value="1"/>
</dbReference>
<comment type="catalytic activity">
    <reaction evidence="5">
        <text>S-(hydroxymethyl)glutathione = glutathione + formaldehyde</text>
        <dbReference type="Rhea" id="RHEA:22488"/>
        <dbReference type="ChEBI" id="CHEBI:16842"/>
        <dbReference type="ChEBI" id="CHEBI:57925"/>
        <dbReference type="ChEBI" id="CHEBI:58758"/>
        <dbReference type="EC" id="4.4.1.22"/>
    </reaction>
</comment>
<evidence type="ECO:0000256" key="4">
    <source>
        <dbReference type="ARBA" id="ARBA00023239"/>
    </source>
</evidence>
<evidence type="ECO:0000256" key="3">
    <source>
        <dbReference type="ARBA" id="ARBA00022833"/>
    </source>
</evidence>
<feature type="binding site" evidence="5">
    <location>
        <position position="49"/>
    </location>
    <ligand>
        <name>Zn(2+)</name>
        <dbReference type="ChEBI" id="CHEBI:29105"/>
        <label>2</label>
        <note>catalytic</note>
    </ligand>
</feature>
<dbReference type="GO" id="GO:0046294">
    <property type="term" value="P:formaldehyde catabolic process"/>
    <property type="evidence" value="ECO:0007669"/>
    <property type="project" value="UniProtKB-UniRule"/>
</dbReference>
<dbReference type="OrthoDB" id="9011205at2"/>
<dbReference type="PANTHER" id="PTHR33337">
    <property type="entry name" value="GFA DOMAIN-CONTAINING PROTEIN"/>
    <property type="match status" value="1"/>
</dbReference>
<dbReference type="RefSeq" id="WP_048730872.1">
    <property type="nucleotide sequence ID" value="NZ_JBJGXJ010000005.1"/>
</dbReference>
<feature type="binding site" evidence="5">
    <location>
        <position position="96"/>
    </location>
    <ligand>
        <name>Zn(2+)</name>
        <dbReference type="ChEBI" id="CHEBI:29105"/>
        <label>1</label>
        <note>structural</note>
    </ligand>
</feature>
<keyword evidence="8" id="KW-1185">Reference proteome</keyword>
<proteinExistence type="inferred from homology"/>
<dbReference type="GO" id="GO:0051907">
    <property type="term" value="F:S-(hydroxymethyl)glutathione synthase activity"/>
    <property type="evidence" value="ECO:0007669"/>
    <property type="project" value="UniProtKB-UniRule"/>
</dbReference>
<keyword evidence="2 5" id="KW-0479">Metal-binding</keyword>
<evidence type="ECO:0000256" key="2">
    <source>
        <dbReference type="ARBA" id="ARBA00022723"/>
    </source>
</evidence>
<evidence type="ECO:0000256" key="5">
    <source>
        <dbReference type="HAMAP-Rule" id="MF_00723"/>
    </source>
</evidence>
<evidence type="ECO:0000256" key="1">
    <source>
        <dbReference type="ARBA" id="ARBA00005495"/>
    </source>
</evidence>
<dbReference type="NCBIfam" id="NF003829">
    <property type="entry name" value="PRK05417.1"/>
    <property type="match status" value="1"/>
</dbReference>
<dbReference type="SUPFAM" id="SSF51316">
    <property type="entry name" value="Mss4-like"/>
    <property type="match status" value="1"/>
</dbReference>
<dbReference type="PROSITE" id="PS51891">
    <property type="entry name" value="CENP_V_GFA"/>
    <property type="match status" value="1"/>
</dbReference>
<dbReference type="HAMAP" id="MF_00723">
    <property type="entry name" value="Formald_GSH"/>
    <property type="match status" value="1"/>
</dbReference>
<accession>A0A0J8FQP7</accession>
<evidence type="ECO:0000313" key="7">
    <source>
        <dbReference type="EMBL" id="KMT52587.1"/>
    </source>
</evidence>
<evidence type="ECO:0000313" key="8">
    <source>
        <dbReference type="Proteomes" id="UP000037551"/>
    </source>
</evidence>
<dbReference type="InterPro" id="IPR014185">
    <property type="entry name" value="Formald_GSH"/>
</dbReference>
<dbReference type="InterPro" id="IPR011057">
    <property type="entry name" value="Mss4-like_sf"/>
</dbReference>
<protein>
    <recommendedName>
        <fullName evidence="5">Glutathione-dependent formaldehyde-activating enzyme</fullName>
        <ecNumber evidence="5">4.4.1.22</ecNumber>
    </recommendedName>
    <alternativeName>
        <fullName evidence="5">S-(hydroxymethyl)glutathione synthase</fullName>
    </alternativeName>
</protein>
<evidence type="ECO:0000259" key="6">
    <source>
        <dbReference type="PROSITE" id="PS51891"/>
    </source>
</evidence>
<feature type="domain" description="CENP-V/GFA" evidence="6">
    <location>
        <begin position="21"/>
        <end position="168"/>
    </location>
</feature>
<feature type="binding site" evidence="5">
    <location>
        <position position="30"/>
    </location>
    <ligand>
        <name>Zn(2+)</name>
        <dbReference type="ChEBI" id="CHEBI:29105"/>
        <label>1</label>
        <note>structural</note>
    </ligand>
</feature>
<comment type="cofactor">
    <cofactor evidence="5">
        <name>Zn(2+)</name>
        <dbReference type="ChEBI" id="CHEBI:29105"/>
    </cofactor>
    <text evidence="5">Binds 2 Zn(2+) ions per subunit.</text>
</comment>
<reference evidence="7 8" key="1">
    <citation type="submission" date="2015-06" db="EMBL/GenBank/DDBJ databases">
        <title>Draft genome sequence of an Antarctic Pseudomonas sp. strain KG01 with full potential for biotechnological applications.</title>
        <authorList>
            <person name="Pavlov M.S."/>
            <person name="Lira F."/>
            <person name="Martinez J.L."/>
            <person name="Marshall S.H."/>
        </authorList>
    </citation>
    <scope>NUCLEOTIDE SEQUENCE [LARGE SCALE GENOMIC DNA]</scope>
    <source>
        <strain evidence="7 8">KG01</strain>
    </source>
</reference>
<dbReference type="STRING" id="1674920.ACR52_26135"/>
<dbReference type="PATRIC" id="fig|1674920.3.peg.3672"/>
<feature type="binding site" evidence="5">
    <location>
        <position position="28"/>
    </location>
    <ligand>
        <name>Zn(2+)</name>
        <dbReference type="ChEBI" id="CHEBI:29105"/>
        <label>1</label>
        <note>structural</note>
    </ligand>
</feature>
<dbReference type="UniPathway" id="UPA00562">
    <property type="reaction ID" value="UER00621"/>
</dbReference>
<sequence length="192" mass="20332">MSDIKLHPSLDNGLSPAASDFTGGTLQCLCAADKVEVTIAAQTLHNHACGCSKCWKPAGATFAVIAVVPRDAVSVTAHADKLAIVDENAAIQRHACTACHAHMYGRIENKDHAFYGLDFVHTELSPQAGWAAPGFAAFVSSIIETGTPPEQMKGIRTHLRSIGLETYDCLSPDLMDVLATQVAKLKGVAHAK</sequence>
<comment type="function">
    <text evidence="5">Catalyzes the condensation of formaldehyde and glutathione to S-hydroxymethylglutathione.</text>
</comment>
<dbReference type="NCBIfam" id="TIGR02820">
    <property type="entry name" value="formald_GSH"/>
    <property type="match status" value="1"/>
</dbReference>
<gene>
    <name evidence="5" type="primary">gfa</name>
    <name evidence="7" type="ORF">ACR52_26135</name>
</gene>
<comment type="pathway">
    <text evidence="5">One-carbon metabolism; formaldehyde degradation; formate from formaldehyde (glutathione route): step 1/3.</text>
</comment>
<dbReference type="EMBL" id="LFMW01000024">
    <property type="protein sequence ID" value="KMT52587.1"/>
    <property type="molecule type" value="Genomic_DNA"/>
</dbReference>
<comment type="similarity">
    <text evidence="1 5">Belongs to the Gfa family.</text>
</comment>
<name>A0A0J8FQP7_9PSED</name>
<dbReference type="InterPro" id="IPR006913">
    <property type="entry name" value="CENP-V/GFA"/>
</dbReference>
<dbReference type="EC" id="4.4.1.22" evidence="5"/>
<dbReference type="AlphaFoldDB" id="A0A0J8FQP7"/>
<feature type="binding site" evidence="5">
    <location>
        <position position="54"/>
    </location>
    <ligand>
        <name>Zn(2+)</name>
        <dbReference type="ChEBI" id="CHEBI:29105"/>
        <label>2</label>
        <note>catalytic</note>
    </ligand>
</feature>
<dbReference type="PANTHER" id="PTHR33337:SF40">
    <property type="entry name" value="CENP-V_GFA DOMAIN-CONTAINING PROTEIN-RELATED"/>
    <property type="match status" value="1"/>
</dbReference>
<dbReference type="Proteomes" id="UP000037551">
    <property type="component" value="Unassembled WGS sequence"/>
</dbReference>
<organism evidence="7 8">
    <name type="scientific">Pseudomonas fildesensis</name>
    <dbReference type="NCBI Taxonomy" id="1674920"/>
    <lineage>
        <taxon>Bacteria</taxon>
        <taxon>Pseudomonadati</taxon>
        <taxon>Pseudomonadota</taxon>
        <taxon>Gammaproteobacteria</taxon>
        <taxon>Pseudomonadales</taxon>
        <taxon>Pseudomonadaceae</taxon>
        <taxon>Pseudomonas</taxon>
    </lineage>
</organism>
<keyword evidence="3 5" id="KW-0862">Zinc</keyword>
<feature type="binding site" evidence="5">
    <location>
        <position position="51"/>
    </location>
    <ligand>
        <name>Zn(2+)</name>
        <dbReference type="ChEBI" id="CHEBI:29105"/>
        <label>2</label>
        <note>catalytic</note>
    </ligand>
</feature>
<dbReference type="Gene3D" id="3.90.1590.10">
    <property type="entry name" value="glutathione-dependent formaldehyde- activating enzyme (gfa)"/>
    <property type="match status" value="1"/>
</dbReference>
<comment type="caution">
    <text evidence="7">The sequence shown here is derived from an EMBL/GenBank/DDBJ whole genome shotgun (WGS) entry which is preliminary data.</text>
</comment>